<evidence type="ECO:0000256" key="9">
    <source>
        <dbReference type="ARBA" id="ARBA00023027"/>
    </source>
</evidence>
<dbReference type="Pfam" id="PF01467">
    <property type="entry name" value="CTP_transf_like"/>
    <property type="match status" value="1"/>
</dbReference>
<dbReference type="KEGG" id="tao:THIAE_08825"/>
<evidence type="ECO:0000256" key="4">
    <source>
        <dbReference type="ARBA" id="ARBA00022642"/>
    </source>
</evidence>
<dbReference type="GO" id="GO:0009435">
    <property type="term" value="P:NAD+ biosynthetic process"/>
    <property type="evidence" value="ECO:0007669"/>
    <property type="project" value="UniProtKB-UniRule"/>
</dbReference>
<dbReference type="SUPFAM" id="SSF52374">
    <property type="entry name" value="Nucleotidylyl transferase"/>
    <property type="match status" value="1"/>
</dbReference>
<protein>
    <recommendedName>
        <fullName evidence="11">Probable nicotinate-nucleotide adenylyltransferase</fullName>
        <ecNumber evidence="11">2.7.7.18</ecNumber>
    </recommendedName>
    <alternativeName>
        <fullName evidence="11">Deamido-NAD(+) diphosphorylase</fullName>
    </alternativeName>
    <alternativeName>
        <fullName evidence="11">Deamido-NAD(+) pyrophosphorylase</fullName>
    </alternativeName>
    <alternativeName>
        <fullName evidence="11">Nicotinate mononucleotide adenylyltransferase</fullName>
        <shortName evidence="11">NaMN adenylyltransferase</shortName>
    </alternativeName>
</protein>
<dbReference type="InterPro" id="IPR014729">
    <property type="entry name" value="Rossmann-like_a/b/a_fold"/>
</dbReference>
<dbReference type="STRING" id="717772.THIAE_08825"/>
<dbReference type="NCBIfam" id="NF000840">
    <property type="entry name" value="PRK00071.1-3"/>
    <property type="match status" value="1"/>
</dbReference>
<dbReference type="PANTHER" id="PTHR39321">
    <property type="entry name" value="NICOTINATE-NUCLEOTIDE ADENYLYLTRANSFERASE-RELATED"/>
    <property type="match status" value="1"/>
</dbReference>
<keyword evidence="5 11" id="KW-0808">Transferase</keyword>
<accession>W0DXY2</accession>
<dbReference type="NCBIfam" id="NF000839">
    <property type="entry name" value="PRK00071.1-1"/>
    <property type="match status" value="1"/>
</dbReference>
<evidence type="ECO:0000256" key="3">
    <source>
        <dbReference type="ARBA" id="ARBA00009014"/>
    </source>
</evidence>
<keyword evidence="6 11" id="KW-0548">Nucleotidyltransferase</keyword>
<organism evidence="13 14">
    <name type="scientific">Thiomicrospira aerophila AL3</name>
    <dbReference type="NCBI Taxonomy" id="717772"/>
    <lineage>
        <taxon>Bacteria</taxon>
        <taxon>Pseudomonadati</taxon>
        <taxon>Pseudomonadota</taxon>
        <taxon>Gammaproteobacteria</taxon>
        <taxon>Thiotrichales</taxon>
        <taxon>Piscirickettsiaceae</taxon>
        <taxon>Thiomicrospira</taxon>
    </lineage>
</organism>
<dbReference type="CDD" id="cd02165">
    <property type="entry name" value="NMNAT"/>
    <property type="match status" value="1"/>
</dbReference>
<dbReference type="NCBIfam" id="TIGR00125">
    <property type="entry name" value="cyt_tran_rel"/>
    <property type="match status" value="1"/>
</dbReference>
<dbReference type="InParanoid" id="W0DXY2"/>
<dbReference type="PANTHER" id="PTHR39321:SF3">
    <property type="entry name" value="PHOSPHOPANTETHEINE ADENYLYLTRANSFERASE"/>
    <property type="match status" value="1"/>
</dbReference>
<keyword evidence="7 11" id="KW-0547">Nucleotide-binding</keyword>
<comment type="pathway">
    <text evidence="2 11">Cofactor biosynthesis; NAD(+) biosynthesis; deamido-NAD(+) from nicotinate D-ribonucleotide: step 1/1.</text>
</comment>
<evidence type="ECO:0000256" key="6">
    <source>
        <dbReference type="ARBA" id="ARBA00022695"/>
    </source>
</evidence>
<sequence length="205" mass="23026">MGVLGGTFDPIHYGHLRPALDIQQQLNLTRIHFIPCYQPVHRGTPQASSAQRAQMVKLALADYPQCVFDSTELDRQGPSYMVDTLRTLKRAFPQAGLVLIMGMDAFAKFMHWHQWQTILTLANIAVMHRPGELMPQEGALAGLLTQHHVTHLSKPAGQIIEVAVTQLDLSATQIRDLIQFNKPIDQLVPKAVQDFIETNRLYQKG</sequence>
<dbReference type="Proteomes" id="UP000005380">
    <property type="component" value="Chromosome"/>
</dbReference>
<gene>
    <name evidence="11" type="primary">nadD</name>
    <name evidence="13" type="ORF">THIAE_08825</name>
</gene>
<keyword evidence="14" id="KW-1185">Reference proteome</keyword>
<evidence type="ECO:0000256" key="2">
    <source>
        <dbReference type="ARBA" id="ARBA00005019"/>
    </source>
</evidence>
<dbReference type="HOGENOM" id="CLU_069765_0_0_6"/>
<evidence type="ECO:0000259" key="12">
    <source>
        <dbReference type="Pfam" id="PF01467"/>
    </source>
</evidence>
<dbReference type="HAMAP" id="MF_00244">
    <property type="entry name" value="NaMN_adenylyltr"/>
    <property type="match status" value="1"/>
</dbReference>
<evidence type="ECO:0000256" key="1">
    <source>
        <dbReference type="ARBA" id="ARBA00002324"/>
    </source>
</evidence>
<dbReference type="InterPro" id="IPR005248">
    <property type="entry name" value="NadD/NMNAT"/>
</dbReference>
<dbReference type="eggNOG" id="COG1057">
    <property type="taxonomic scope" value="Bacteria"/>
</dbReference>
<dbReference type="Gene3D" id="3.40.50.620">
    <property type="entry name" value="HUPs"/>
    <property type="match status" value="1"/>
</dbReference>
<dbReference type="FunCoup" id="W0DXY2">
    <property type="interactions" value="305"/>
</dbReference>
<evidence type="ECO:0000256" key="10">
    <source>
        <dbReference type="ARBA" id="ARBA00048721"/>
    </source>
</evidence>
<comment type="similarity">
    <text evidence="3 11">Belongs to the NadD family.</text>
</comment>
<keyword evidence="8 11" id="KW-0067">ATP-binding</keyword>
<evidence type="ECO:0000256" key="5">
    <source>
        <dbReference type="ARBA" id="ARBA00022679"/>
    </source>
</evidence>
<feature type="domain" description="Cytidyltransferase-like" evidence="12">
    <location>
        <begin position="3"/>
        <end position="175"/>
    </location>
</feature>
<comment type="catalytic activity">
    <reaction evidence="10 11">
        <text>nicotinate beta-D-ribonucleotide + ATP + H(+) = deamido-NAD(+) + diphosphate</text>
        <dbReference type="Rhea" id="RHEA:22860"/>
        <dbReference type="ChEBI" id="CHEBI:15378"/>
        <dbReference type="ChEBI" id="CHEBI:30616"/>
        <dbReference type="ChEBI" id="CHEBI:33019"/>
        <dbReference type="ChEBI" id="CHEBI:57502"/>
        <dbReference type="ChEBI" id="CHEBI:58437"/>
        <dbReference type="EC" id="2.7.7.18"/>
    </reaction>
</comment>
<dbReference type="AlphaFoldDB" id="W0DXY2"/>
<evidence type="ECO:0000256" key="7">
    <source>
        <dbReference type="ARBA" id="ARBA00022741"/>
    </source>
</evidence>
<dbReference type="GO" id="GO:0004515">
    <property type="term" value="F:nicotinate-nucleotide adenylyltransferase activity"/>
    <property type="evidence" value="ECO:0007669"/>
    <property type="project" value="UniProtKB-UniRule"/>
</dbReference>
<proteinExistence type="inferred from homology"/>
<evidence type="ECO:0000313" key="13">
    <source>
        <dbReference type="EMBL" id="AHF01844.1"/>
    </source>
</evidence>
<keyword evidence="9 11" id="KW-0520">NAD</keyword>
<evidence type="ECO:0000256" key="11">
    <source>
        <dbReference type="HAMAP-Rule" id="MF_00244"/>
    </source>
</evidence>
<evidence type="ECO:0000256" key="8">
    <source>
        <dbReference type="ARBA" id="ARBA00022840"/>
    </source>
</evidence>
<dbReference type="UniPathway" id="UPA00253">
    <property type="reaction ID" value="UER00332"/>
</dbReference>
<name>W0DXY2_9GAMM</name>
<reference evidence="13 14" key="1">
    <citation type="submission" date="2013-12" db="EMBL/GenBank/DDBJ databases">
        <authorList>
            <consortium name="DOE Joint Genome Institute"/>
            <person name="Kappler U."/>
            <person name="Huntemann M."/>
            <person name="Han J."/>
            <person name="Chen A."/>
            <person name="Kyrpides N."/>
            <person name="Mavromatis K."/>
            <person name="Markowitz V."/>
            <person name="Palaniappan K."/>
            <person name="Ivanova N."/>
            <person name="Schaumberg A."/>
            <person name="Pati A."/>
            <person name="Liolios K."/>
            <person name="Nordberg H.P."/>
            <person name="Cantor M.N."/>
            <person name="Hua S.X."/>
            <person name="Woyke T."/>
        </authorList>
    </citation>
    <scope>NUCLEOTIDE SEQUENCE [LARGE SCALE GENOMIC DNA]</scope>
    <source>
        <strain evidence="14">AL2</strain>
    </source>
</reference>
<evidence type="ECO:0000313" key="14">
    <source>
        <dbReference type="Proteomes" id="UP000005380"/>
    </source>
</evidence>
<keyword evidence="4 11" id="KW-0662">Pyridine nucleotide biosynthesis</keyword>
<comment type="function">
    <text evidence="1 11">Catalyzes the reversible adenylation of nicotinate mononucleotide (NaMN) to nicotinic acid adenine dinucleotide (NaAD).</text>
</comment>
<dbReference type="GO" id="GO:0005524">
    <property type="term" value="F:ATP binding"/>
    <property type="evidence" value="ECO:0007669"/>
    <property type="project" value="UniProtKB-KW"/>
</dbReference>
<dbReference type="InterPro" id="IPR004821">
    <property type="entry name" value="Cyt_trans-like"/>
</dbReference>
<dbReference type="EMBL" id="CP007030">
    <property type="protein sequence ID" value="AHF01844.1"/>
    <property type="molecule type" value="Genomic_DNA"/>
</dbReference>
<dbReference type="NCBIfam" id="TIGR00482">
    <property type="entry name" value="nicotinate (nicotinamide) nucleotide adenylyltransferase"/>
    <property type="match status" value="1"/>
</dbReference>
<dbReference type="EC" id="2.7.7.18" evidence="11"/>